<keyword evidence="2 5" id="KW-0436">Ligase</keyword>
<dbReference type="InterPro" id="IPR020845">
    <property type="entry name" value="AMP-binding_CS"/>
</dbReference>
<evidence type="ECO:0000256" key="1">
    <source>
        <dbReference type="ARBA" id="ARBA00006432"/>
    </source>
</evidence>
<dbReference type="CDD" id="cd05936">
    <property type="entry name" value="FC-FACS_FadD_like"/>
    <property type="match status" value="1"/>
</dbReference>
<proteinExistence type="inferred from homology"/>
<dbReference type="SUPFAM" id="SSF56801">
    <property type="entry name" value="Acetyl-CoA synthetase-like"/>
    <property type="match status" value="1"/>
</dbReference>
<dbReference type="InterPro" id="IPR045851">
    <property type="entry name" value="AMP-bd_C_sf"/>
</dbReference>
<feature type="domain" description="AMP-dependent synthetase/ligase" evidence="3">
    <location>
        <begin position="38"/>
        <end position="422"/>
    </location>
</feature>
<protein>
    <submittedName>
        <fullName evidence="5">Dicarboxylate--CoA ligase PimA</fullName>
    </submittedName>
</protein>
<dbReference type="Proteomes" id="UP000249739">
    <property type="component" value="Unassembled WGS sequence"/>
</dbReference>
<sequence length="566" mass="63346">MTSSTSSSPYIWEKNYPSKVSWHKEIPSVPIYTYLEVTRRKFGDRPAFDFMGKKWTWEQIGEMTDRMAKGLHDVGVEKGVKVGICLPNTPYFLIAYYAIAKTGATIVNYNPLYSEKELMNQIEDSGTDLMITCDIKMIYDKMAIMLEKTRLNQVVMCSFANILPFPKNLLFPIVKAKEVAAVPNDDRHIKFEKLLSNDGKFDWPAVDVHNDVALLQYTGGTTGVPKGAMLTHANLSSNVEQATAWFPEAVHGQEKMLGVIPFFHVFAMTCVMNFSVKCGFEIIALPKFELVPTLETISKKKPHYFPAVPAIYTAINNISDLSKYDLTSLKYCISGGAPLPVEVKKRFEAVSGCVLVEGYGLTESSPIACINPTDNTTKSGSIGLPIPGTIVELQNPETGELVAQGERGEVCIKGPQVMKGYWNRPEETAHVMRGDFLRTGDIAYMDAEGFFYIVDRIKDLILVNGYNVYPRIIEEAIYLHPAVEECIVAGVPDEQRGEVPKAWVKLKAGQSLTIDSLKEFLKDKISPIEMPRKVEFREKPLPKTMIGKLSRKDILVEEKEKIVEPA</sequence>
<dbReference type="Gene3D" id="3.40.50.12780">
    <property type="entry name" value="N-terminal domain of ligase-like"/>
    <property type="match status" value="1"/>
</dbReference>
<dbReference type="Pfam" id="PF00501">
    <property type="entry name" value="AMP-binding"/>
    <property type="match status" value="1"/>
</dbReference>
<dbReference type="Pfam" id="PF13193">
    <property type="entry name" value="AMP-binding_C"/>
    <property type="match status" value="1"/>
</dbReference>
<feature type="domain" description="AMP-binding enzyme C-terminal" evidence="4">
    <location>
        <begin position="473"/>
        <end position="548"/>
    </location>
</feature>
<dbReference type="AlphaFoldDB" id="A0A2W5FM77"/>
<dbReference type="Gene3D" id="3.30.300.30">
    <property type="match status" value="1"/>
</dbReference>
<dbReference type="InterPro" id="IPR000873">
    <property type="entry name" value="AMP-dep_synth/lig_dom"/>
</dbReference>
<evidence type="ECO:0000313" key="5">
    <source>
        <dbReference type="EMBL" id="PZP56148.1"/>
    </source>
</evidence>
<accession>A0A2W5FM77</accession>
<evidence type="ECO:0000259" key="3">
    <source>
        <dbReference type="Pfam" id="PF00501"/>
    </source>
</evidence>
<dbReference type="InterPro" id="IPR025110">
    <property type="entry name" value="AMP-bd_C"/>
</dbReference>
<dbReference type="EMBL" id="QFOT01000036">
    <property type="protein sequence ID" value="PZP56148.1"/>
    <property type="molecule type" value="Genomic_DNA"/>
</dbReference>
<dbReference type="PANTHER" id="PTHR24096:SF149">
    <property type="entry name" value="AMP-BINDING DOMAIN-CONTAINING PROTEIN-RELATED"/>
    <property type="match status" value="1"/>
</dbReference>
<comment type="caution">
    <text evidence="5">The sequence shown here is derived from an EMBL/GenBank/DDBJ whole genome shotgun (WGS) entry which is preliminary data.</text>
</comment>
<dbReference type="GO" id="GO:0016405">
    <property type="term" value="F:CoA-ligase activity"/>
    <property type="evidence" value="ECO:0007669"/>
    <property type="project" value="TreeGrafter"/>
</dbReference>
<dbReference type="InterPro" id="IPR042099">
    <property type="entry name" value="ANL_N_sf"/>
</dbReference>
<dbReference type="PROSITE" id="PS00455">
    <property type="entry name" value="AMP_BINDING"/>
    <property type="match status" value="1"/>
</dbReference>
<name>A0A2W5FM77_9BACT</name>
<evidence type="ECO:0000256" key="2">
    <source>
        <dbReference type="ARBA" id="ARBA00022598"/>
    </source>
</evidence>
<reference evidence="5 6" key="1">
    <citation type="submission" date="2017-08" db="EMBL/GenBank/DDBJ databases">
        <title>Infants hospitalized years apart are colonized by the same room-sourced microbial strains.</title>
        <authorList>
            <person name="Brooks B."/>
            <person name="Olm M.R."/>
            <person name="Firek B.A."/>
            <person name="Baker R."/>
            <person name="Thomas B.C."/>
            <person name="Morowitz M.J."/>
            <person name="Banfield J.F."/>
        </authorList>
    </citation>
    <scope>NUCLEOTIDE SEQUENCE [LARGE SCALE GENOMIC DNA]</scope>
    <source>
        <strain evidence="5">S2_006_000_R2_64</strain>
    </source>
</reference>
<comment type="similarity">
    <text evidence="1">Belongs to the ATP-dependent AMP-binding enzyme family.</text>
</comment>
<gene>
    <name evidence="5" type="ORF">DI586_04715</name>
</gene>
<organism evidence="5 6">
    <name type="scientific">Micavibrio aeruginosavorus</name>
    <dbReference type="NCBI Taxonomy" id="349221"/>
    <lineage>
        <taxon>Bacteria</taxon>
        <taxon>Pseudomonadati</taxon>
        <taxon>Bdellovibrionota</taxon>
        <taxon>Bdellovibrionia</taxon>
        <taxon>Bdellovibrionales</taxon>
        <taxon>Pseudobdellovibrionaceae</taxon>
        <taxon>Micavibrio</taxon>
    </lineage>
</organism>
<evidence type="ECO:0000313" key="6">
    <source>
        <dbReference type="Proteomes" id="UP000249739"/>
    </source>
</evidence>
<evidence type="ECO:0000259" key="4">
    <source>
        <dbReference type="Pfam" id="PF13193"/>
    </source>
</evidence>
<dbReference type="PANTHER" id="PTHR24096">
    <property type="entry name" value="LONG-CHAIN-FATTY-ACID--COA LIGASE"/>
    <property type="match status" value="1"/>
</dbReference>